<keyword evidence="3" id="KW-1185">Reference proteome</keyword>
<name>A0A8S0WMQ9_CYCAE</name>
<keyword evidence="1" id="KW-0812">Transmembrane</keyword>
<proteinExistence type="predicted"/>
<dbReference type="OrthoDB" id="10371810at2759"/>
<gene>
    <name evidence="2" type="ORF">AAE3_LOCUS3480</name>
</gene>
<evidence type="ECO:0000313" key="3">
    <source>
        <dbReference type="Proteomes" id="UP000467700"/>
    </source>
</evidence>
<dbReference type="Proteomes" id="UP000467700">
    <property type="component" value="Unassembled WGS sequence"/>
</dbReference>
<organism evidence="2 3">
    <name type="scientific">Cyclocybe aegerita</name>
    <name type="common">Black poplar mushroom</name>
    <name type="synonym">Agrocybe aegerita</name>
    <dbReference type="NCBI Taxonomy" id="1973307"/>
    <lineage>
        <taxon>Eukaryota</taxon>
        <taxon>Fungi</taxon>
        <taxon>Dikarya</taxon>
        <taxon>Basidiomycota</taxon>
        <taxon>Agaricomycotina</taxon>
        <taxon>Agaricomycetes</taxon>
        <taxon>Agaricomycetidae</taxon>
        <taxon>Agaricales</taxon>
        <taxon>Agaricineae</taxon>
        <taxon>Bolbitiaceae</taxon>
        <taxon>Cyclocybe</taxon>
    </lineage>
</organism>
<sequence>MIIDLDSPKHPLVSSNAASVLLIGGRRRRIRGIIPRRVVHLAYPSIFCSISLLSLSIITYMKDRRVEASNFLNTSMNRNAALSSFVAASFTISYCSAVTLSSMFSLSLPRRLTERWTSLQFKYANLIFVAVLTSFWAFVLYTNLLHIERLQVETVCYGEEPQCFTHKSMFISHRRLNMAILATVETVLVASIASTFFTSIARTSSKGGRLPR</sequence>
<feature type="transmembrane region" description="Helical" evidence="1">
    <location>
        <begin position="178"/>
        <end position="201"/>
    </location>
</feature>
<keyword evidence="1" id="KW-1133">Transmembrane helix</keyword>
<feature type="transmembrane region" description="Helical" evidence="1">
    <location>
        <begin position="123"/>
        <end position="141"/>
    </location>
</feature>
<evidence type="ECO:0000313" key="2">
    <source>
        <dbReference type="EMBL" id="CAA7261112.1"/>
    </source>
</evidence>
<feature type="transmembrane region" description="Helical" evidence="1">
    <location>
        <begin position="81"/>
        <end position="102"/>
    </location>
</feature>
<reference evidence="2 3" key="1">
    <citation type="submission" date="2020-01" db="EMBL/GenBank/DDBJ databases">
        <authorList>
            <person name="Gupta K D."/>
        </authorList>
    </citation>
    <scope>NUCLEOTIDE SEQUENCE [LARGE SCALE GENOMIC DNA]</scope>
</reference>
<evidence type="ECO:0000256" key="1">
    <source>
        <dbReference type="SAM" id="Phobius"/>
    </source>
</evidence>
<dbReference type="AlphaFoldDB" id="A0A8S0WMQ9"/>
<feature type="transmembrane region" description="Helical" evidence="1">
    <location>
        <begin position="38"/>
        <end position="61"/>
    </location>
</feature>
<keyword evidence="1" id="KW-0472">Membrane</keyword>
<protein>
    <submittedName>
        <fullName evidence="2">Uncharacterized protein</fullName>
    </submittedName>
</protein>
<accession>A0A8S0WMQ9</accession>
<dbReference type="EMBL" id="CACVBS010000032">
    <property type="protein sequence ID" value="CAA7261112.1"/>
    <property type="molecule type" value="Genomic_DNA"/>
</dbReference>
<comment type="caution">
    <text evidence="2">The sequence shown here is derived from an EMBL/GenBank/DDBJ whole genome shotgun (WGS) entry which is preliminary data.</text>
</comment>